<feature type="transmembrane region" description="Helical" evidence="5">
    <location>
        <begin position="325"/>
        <end position="344"/>
    </location>
</feature>
<dbReference type="Pfam" id="PF23113">
    <property type="entry name" value="MARCHF6_C"/>
    <property type="match status" value="1"/>
</dbReference>
<feature type="transmembrane region" description="Helical" evidence="5">
    <location>
        <begin position="107"/>
        <end position="125"/>
    </location>
</feature>
<accession>A0A9R0VF38</accession>
<feature type="transmembrane region" description="Helical" evidence="5">
    <location>
        <begin position="621"/>
        <end position="648"/>
    </location>
</feature>
<dbReference type="EMBL" id="LT934112">
    <property type="protein sequence ID" value="VAH23679.1"/>
    <property type="molecule type" value="Genomic_DNA"/>
</dbReference>
<evidence type="ECO:0000256" key="4">
    <source>
        <dbReference type="SAM" id="MobiDB-lite"/>
    </source>
</evidence>
<dbReference type="GO" id="GO:0008270">
    <property type="term" value="F:zinc ion binding"/>
    <property type="evidence" value="ECO:0007669"/>
    <property type="project" value="UniProtKB-KW"/>
</dbReference>
<dbReference type="InterPro" id="IPR013083">
    <property type="entry name" value="Znf_RING/FYVE/PHD"/>
</dbReference>
<dbReference type="Pfam" id="PF12906">
    <property type="entry name" value="RINGv"/>
    <property type="match status" value="1"/>
</dbReference>
<feature type="region of interest" description="Disordered" evidence="4">
    <location>
        <begin position="1"/>
        <end position="20"/>
    </location>
</feature>
<dbReference type="Gramene" id="TRITD1Bv1G223630.1">
    <property type="protein sequence ID" value="TRITD1Bv1G223630.1"/>
    <property type="gene ID" value="TRITD1Bv1G223630"/>
</dbReference>
<keyword evidence="5" id="KW-0812">Transmembrane</keyword>
<keyword evidence="2" id="KW-0863">Zinc-finger</keyword>
<dbReference type="GO" id="GO:0036503">
    <property type="term" value="P:ERAD pathway"/>
    <property type="evidence" value="ECO:0007669"/>
    <property type="project" value="TreeGrafter"/>
</dbReference>
<dbReference type="Gene3D" id="3.30.40.10">
    <property type="entry name" value="Zinc/RING finger domain, C3HC4 (zinc finger)"/>
    <property type="match status" value="1"/>
</dbReference>
<keyword evidence="5" id="KW-0472">Membrane</keyword>
<feature type="transmembrane region" description="Helical" evidence="5">
    <location>
        <begin position="746"/>
        <end position="768"/>
    </location>
</feature>
<feature type="transmembrane region" description="Helical" evidence="5">
    <location>
        <begin position="699"/>
        <end position="726"/>
    </location>
</feature>
<keyword evidence="5" id="KW-1133">Transmembrane helix</keyword>
<feature type="domain" description="RING-CH-type" evidence="6">
    <location>
        <begin position="21"/>
        <end position="83"/>
    </location>
</feature>
<evidence type="ECO:0000256" key="2">
    <source>
        <dbReference type="ARBA" id="ARBA00022771"/>
    </source>
</evidence>
<evidence type="ECO:0000256" key="5">
    <source>
        <dbReference type="SAM" id="Phobius"/>
    </source>
</evidence>
<feature type="transmembrane region" description="Helical" evidence="5">
    <location>
        <begin position="583"/>
        <end position="600"/>
    </location>
</feature>
<feature type="transmembrane region" description="Helical" evidence="5">
    <location>
        <begin position="356"/>
        <end position="378"/>
    </location>
</feature>
<dbReference type="PANTHER" id="PTHR13145:SF1">
    <property type="entry name" value="RING-CH-TYPE DOMAIN-CONTAINING PROTEIN"/>
    <property type="match status" value="1"/>
</dbReference>
<dbReference type="InterPro" id="IPR056521">
    <property type="entry name" value="MARCHF6-like_C"/>
</dbReference>
<dbReference type="SMART" id="SM00744">
    <property type="entry name" value="RINGv"/>
    <property type="match status" value="1"/>
</dbReference>
<evidence type="ECO:0000256" key="3">
    <source>
        <dbReference type="ARBA" id="ARBA00022833"/>
    </source>
</evidence>
<organism evidence="7 8">
    <name type="scientific">Triticum turgidum subsp. durum</name>
    <name type="common">Durum wheat</name>
    <name type="synonym">Triticum durum</name>
    <dbReference type="NCBI Taxonomy" id="4567"/>
    <lineage>
        <taxon>Eukaryota</taxon>
        <taxon>Viridiplantae</taxon>
        <taxon>Streptophyta</taxon>
        <taxon>Embryophyta</taxon>
        <taxon>Tracheophyta</taxon>
        <taxon>Spermatophyta</taxon>
        <taxon>Magnoliopsida</taxon>
        <taxon>Liliopsida</taxon>
        <taxon>Poales</taxon>
        <taxon>Poaceae</taxon>
        <taxon>BOP clade</taxon>
        <taxon>Pooideae</taxon>
        <taxon>Triticodae</taxon>
        <taxon>Triticeae</taxon>
        <taxon>Triticinae</taxon>
        <taxon>Triticum</taxon>
    </lineage>
</organism>
<evidence type="ECO:0000313" key="7">
    <source>
        <dbReference type="EMBL" id="VAH23679.1"/>
    </source>
</evidence>
<evidence type="ECO:0000313" key="8">
    <source>
        <dbReference type="Proteomes" id="UP000324705"/>
    </source>
</evidence>
<gene>
    <name evidence="7" type="ORF">TRITD_1Bv1G223630</name>
</gene>
<reference evidence="7 8" key="1">
    <citation type="submission" date="2017-09" db="EMBL/GenBank/DDBJ databases">
        <authorList>
            <consortium name="International Durum Wheat Genome Sequencing Consortium (IDWGSC)"/>
            <person name="Milanesi L."/>
        </authorList>
    </citation>
    <scope>NUCLEOTIDE SEQUENCE [LARGE SCALE GENOMIC DNA]</scope>
    <source>
        <strain evidence="8">cv. Svevo</strain>
    </source>
</reference>
<dbReference type="GO" id="GO:0005789">
    <property type="term" value="C:endoplasmic reticulum membrane"/>
    <property type="evidence" value="ECO:0007669"/>
    <property type="project" value="TreeGrafter"/>
</dbReference>
<feature type="transmembrane region" description="Helical" evidence="5">
    <location>
        <begin position="267"/>
        <end position="288"/>
    </location>
</feature>
<proteinExistence type="predicted"/>
<keyword evidence="1" id="KW-0479">Metal-binding</keyword>
<sequence length="790" mass="87562">MAAAATPSPETALLPAVGPGYEDEDEEECRICRLPADADRPLRRPCGCRGSMRFVHDDCQLQWIARRRKLPRCEVCRRRISIRPLYAADAPERLPVSELMAGLPSKLIGLLLPLFFAICVVWEFVVPLTTCWAWRLALATDFARAHHLLSLRLSVASWTCIPASVALCVELARLVAPFSVAPFACWVARLVAQIQSQEPGLYEALQVLSIFAVEVSLVVLIVDMALACILCFLPFSLGRIILWSRSCLNVGNVDEINCYTSTASTLLIGYGFIFKVGATLAGLHTFYLYLRGKRLVIAIFYRSLHPIFFRGIVNSTTVANVSLNILNNVIVFPLFFGWSLGICTSKLFGATMSQRFKFLIASSFASAALHWLMGFSFLNLRRRISRFLHKILGSGVATPFLDRNVSELFYTFYLKWLVDLFIDTIFIALVISVPIKIVDLLAPSVFPLEIPYFDHPAKGTSVWQGPLNFTESLSGVIHMRYLIGKVVVYLEPLVERVMGYWFVTTGQPLGNNVAPKDQYGSSDDAKDDWRLAAVRTVSQAVLAWLAAVIFNSAVLLLPVSVGRALLFATPQLLVADGLKSNDLFAVAVGLCIISTIIAACRDLSARLISGETCLLALQRHLLLCIWSVVVPLLTGLLVELSLISPFFIARDDEFPATSFFRTWLLGRIFKQLWIKCLVDKRWKAKLDRAKEDLSAGLGPMWWFFQDVCVPVVATLLAALGVPYVLARGVFPGLGYPAAVNLTVYRFAWSGGLGVCALCWLAKGICVMLHDSIKEDRYAVGRRLEDVGDGS</sequence>
<protein>
    <recommendedName>
        <fullName evidence="6">RING-CH-type domain-containing protein</fullName>
    </recommendedName>
</protein>
<keyword evidence="3" id="KW-0862">Zinc</keyword>
<dbReference type="AlphaFoldDB" id="A0A9R0VF38"/>
<evidence type="ECO:0000256" key="1">
    <source>
        <dbReference type="ARBA" id="ARBA00022723"/>
    </source>
</evidence>
<name>A0A9R0VF38_TRITD</name>
<dbReference type="SUPFAM" id="SSF57850">
    <property type="entry name" value="RING/U-box"/>
    <property type="match status" value="1"/>
</dbReference>
<keyword evidence="8" id="KW-1185">Reference proteome</keyword>
<feature type="transmembrane region" description="Helical" evidence="5">
    <location>
        <begin position="540"/>
        <end position="563"/>
    </location>
</feature>
<feature type="transmembrane region" description="Helical" evidence="5">
    <location>
        <begin position="204"/>
        <end position="235"/>
    </location>
</feature>
<evidence type="ECO:0000259" key="6">
    <source>
        <dbReference type="PROSITE" id="PS51292"/>
    </source>
</evidence>
<dbReference type="Proteomes" id="UP000324705">
    <property type="component" value="Chromosome 1B"/>
</dbReference>
<dbReference type="PANTHER" id="PTHR13145">
    <property type="entry name" value="SSM4 PROTEIN"/>
    <property type="match status" value="1"/>
</dbReference>
<dbReference type="PROSITE" id="PS51292">
    <property type="entry name" value="ZF_RING_CH"/>
    <property type="match status" value="1"/>
</dbReference>
<dbReference type="InterPro" id="IPR011016">
    <property type="entry name" value="Znf_RING-CH"/>
</dbReference>